<keyword evidence="2" id="KW-1185">Reference proteome</keyword>
<evidence type="ECO:0000313" key="2">
    <source>
        <dbReference type="Proteomes" id="UP001139344"/>
    </source>
</evidence>
<dbReference type="EMBL" id="JAJSON010000026">
    <property type="protein sequence ID" value="MCG9972933.1"/>
    <property type="molecule type" value="Genomic_DNA"/>
</dbReference>
<organism evidence="1 2">
    <name type="scientific">Christiangramia crocea</name>
    <dbReference type="NCBI Taxonomy" id="2904124"/>
    <lineage>
        <taxon>Bacteria</taxon>
        <taxon>Pseudomonadati</taxon>
        <taxon>Bacteroidota</taxon>
        <taxon>Flavobacteriia</taxon>
        <taxon>Flavobacteriales</taxon>
        <taxon>Flavobacteriaceae</taxon>
        <taxon>Christiangramia</taxon>
    </lineage>
</organism>
<dbReference type="RefSeq" id="WP_240100297.1">
    <property type="nucleotide sequence ID" value="NZ_JAJSON010000026.1"/>
</dbReference>
<dbReference type="AlphaFoldDB" id="A0A9X2A9I4"/>
<comment type="caution">
    <text evidence="1">The sequence shown here is derived from an EMBL/GenBank/DDBJ whole genome shotgun (WGS) entry which is preliminary data.</text>
</comment>
<reference evidence="1" key="1">
    <citation type="submission" date="2021-12" db="EMBL/GenBank/DDBJ databases">
        <title>Description of Gramella crocea sp. nov., a new bacterium isolated from activated sludge.</title>
        <authorList>
            <person name="Zhang X."/>
        </authorList>
    </citation>
    <scope>NUCLEOTIDE SEQUENCE</scope>
    <source>
        <strain evidence="1">YB25</strain>
    </source>
</reference>
<name>A0A9X2A9I4_9FLAO</name>
<gene>
    <name evidence="1" type="ORF">LU635_14880</name>
</gene>
<sequence>MKFEKLGDFIYIPKHTGTPLKGKKNIKFNYYLSSRVNGKLIDLDITTKLFDEDQMFIRKACYRVKLGEIENCVKANLLDHMKSLGMDESNIPESLMAFGISSRAVRSSNQNAFSD</sequence>
<evidence type="ECO:0000313" key="1">
    <source>
        <dbReference type="EMBL" id="MCG9972933.1"/>
    </source>
</evidence>
<accession>A0A9X2A9I4</accession>
<proteinExistence type="predicted"/>
<dbReference type="Proteomes" id="UP001139344">
    <property type="component" value="Unassembled WGS sequence"/>
</dbReference>
<protein>
    <submittedName>
        <fullName evidence="1">Uncharacterized protein</fullName>
    </submittedName>
</protein>